<dbReference type="SUPFAM" id="SSF56219">
    <property type="entry name" value="DNase I-like"/>
    <property type="match status" value="1"/>
</dbReference>
<dbReference type="InterPro" id="IPR036691">
    <property type="entry name" value="Endo/exonu/phosph_ase_sf"/>
</dbReference>
<dbReference type="OrthoDB" id="1001832at2759"/>
<evidence type="ECO:0000259" key="1">
    <source>
        <dbReference type="Pfam" id="PF03372"/>
    </source>
</evidence>
<dbReference type="Pfam" id="PF03372">
    <property type="entry name" value="Exo_endo_phos"/>
    <property type="match status" value="1"/>
</dbReference>
<name>A0A9W7I6L4_HIBTR</name>
<organism evidence="2 3">
    <name type="scientific">Hibiscus trionum</name>
    <name type="common">Flower of an hour</name>
    <dbReference type="NCBI Taxonomy" id="183268"/>
    <lineage>
        <taxon>Eukaryota</taxon>
        <taxon>Viridiplantae</taxon>
        <taxon>Streptophyta</taxon>
        <taxon>Embryophyta</taxon>
        <taxon>Tracheophyta</taxon>
        <taxon>Spermatophyta</taxon>
        <taxon>Magnoliopsida</taxon>
        <taxon>eudicotyledons</taxon>
        <taxon>Gunneridae</taxon>
        <taxon>Pentapetalae</taxon>
        <taxon>rosids</taxon>
        <taxon>malvids</taxon>
        <taxon>Malvales</taxon>
        <taxon>Malvaceae</taxon>
        <taxon>Malvoideae</taxon>
        <taxon>Hibiscus</taxon>
    </lineage>
</organism>
<proteinExistence type="predicted"/>
<protein>
    <recommendedName>
        <fullName evidence="1">Endonuclease/exonuclease/phosphatase domain-containing protein</fullName>
    </recommendedName>
</protein>
<feature type="domain" description="Endonuclease/exonuclease/phosphatase" evidence="1">
    <location>
        <begin position="6"/>
        <end position="144"/>
    </location>
</feature>
<dbReference type="GO" id="GO:0003824">
    <property type="term" value="F:catalytic activity"/>
    <property type="evidence" value="ECO:0007669"/>
    <property type="project" value="InterPro"/>
</dbReference>
<dbReference type="Proteomes" id="UP001165190">
    <property type="component" value="Unassembled WGS sequence"/>
</dbReference>
<gene>
    <name evidence="2" type="ORF">HRI_002658600</name>
</gene>
<sequence>MVKIIYWNVQGALDLGFNCPFKLLIKKRRLDIFAIMEPYISGFEADNIIRRSGFDSSYRVEAQGFSGRIWILSRDTMRVNVLVFSNQYVHVHCAMSDGGGSFFVSFVYASLDAMKQCYLWEQLMALDPGSRFPWVVGGDMNVIGSISERRSGSQH</sequence>
<accession>A0A9W7I6L4</accession>
<dbReference type="PANTHER" id="PTHR35218:SF7">
    <property type="entry name" value="ENDONUCLEASE_EXONUCLEASE_PHOSPHATASE"/>
    <property type="match status" value="1"/>
</dbReference>
<reference evidence="2" key="1">
    <citation type="submission" date="2023-05" db="EMBL/GenBank/DDBJ databases">
        <title>Genome and transcriptome analyses reveal genes involved in the formation of fine ridges on petal epidermal cells in Hibiscus trionum.</title>
        <authorList>
            <person name="Koshimizu S."/>
            <person name="Masuda S."/>
            <person name="Ishii T."/>
            <person name="Shirasu K."/>
            <person name="Hoshino A."/>
            <person name="Arita M."/>
        </authorList>
    </citation>
    <scope>NUCLEOTIDE SEQUENCE</scope>
    <source>
        <strain evidence="2">Hamamatsu line</strain>
    </source>
</reference>
<dbReference type="EMBL" id="BSYR01000023">
    <property type="protein sequence ID" value="GMI89893.1"/>
    <property type="molecule type" value="Genomic_DNA"/>
</dbReference>
<evidence type="ECO:0000313" key="2">
    <source>
        <dbReference type="EMBL" id="GMI89893.1"/>
    </source>
</evidence>
<keyword evidence="3" id="KW-1185">Reference proteome</keyword>
<evidence type="ECO:0000313" key="3">
    <source>
        <dbReference type="Proteomes" id="UP001165190"/>
    </source>
</evidence>
<dbReference type="PANTHER" id="PTHR35218">
    <property type="entry name" value="RNASE H DOMAIN-CONTAINING PROTEIN"/>
    <property type="match status" value="1"/>
</dbReference>
<comment type="caution">
    <text evidence="2">The sequence shown here is derived from an EMBL/GenBank/DDBJ whole genome shotgun (WGS) entry which is preliminary data.</text>
</comment>
<dbReference type="InterPro" id="IPR005135">
    <property type="entry name" value="Endo/exonuclease/phosphatase"/>
</dbReference>
<dbReference type="Gene3D" id="3.60.10.10">
    <property type="entry name" value="Endonuclease/exonuclease/phosphatase"/>
    <property type="match status" value="1"/>
</dbReference>
<dbReference type="AlphaFoldDB" id="A0A9W7I6L4"/>